<feature type="compositionally biased region" description="Basic and acidic residues" evidence="1">
    <location>
        <begin position="280"/>
        <end position="291"/>
    </location>
</feature>
<name>A0A8C0K3P5_CANLU</name>
<dbReference type="GeneTree" id="ENSGT00390000000617"/>
<reference evidence="2" key="2">
    <citation type="submission" date="2025-09" db="UniProtKB">
        <authorList>
            <consortium name="Ensembl"/>
        </authorList>
    </citation>
    <scope>IDENTIFICATION</scope>
</reference>
<dbReference type="InterPro" id="IPR031473">
    <property type="entry name" value="DUF4684"/>
</dbReference>
<dbReference type="Proteomes" id="UP000694391">
    <property type="component" value="Unplaced"/>
</dbReference>
<dbReference type="Ensembl" id="ENSCAFT00020012184.1">
    <property type="protein sequence ID" value="ENSCAFP00020010490.1"/>
    <property type="gene ID" value="ENSCAFG00020008521.1"/>
</dbReference>
<evidence type="ECO:0000313" key="3">
    <source>
        <dbReference type="Proteomes" id="UP000694391"/>
    </source>
</evidence>
<feature type="region of interest" description="Disordered" evidence="1">
    <location>
        <begin position="69"/>
        <end position="107"/>
    </location>
</feature>
<feature type="region of interest" description="Disordered" evidence="1">
    <location>
        <begin position="280"/>
        <end position="323"/>
    </location>
</feature>
<protein>
    <submittedName>
        <fullName evidence="2">Uncharacterized protein</fullName>
    </submittedName>
</protein>
<dbReference type="PANTHER" id="PTHR38493:SF1">
    <property type="entry name" value="SFI1 SPINDLE BODY DOMAIN-CONTAINING PROTEIN"/>
    <property type="match status" value="1"/>
</dbReference>
<dbReference type="PANTHER" id="PTHR38493">
    <property type="entry name" value="CHROMOSOME 1 OPEN READING FRAME 167"/>
    <property type="match status" value="1"/>
</dbReference>
<feature type="compositionally biased region" description="Basic and acidic residues" evidence="1">
    <location>
        <begin position="934"/>
        <end position="950"/>
    </location>
</feature>
<feature type="region of interest" description="Disordered" evidence="1">
    <location>
        <begin position="891"/>
        <end position="1022"/>
    </location>
</feature>
<accession>A0A8C0K3P5</accession>
<sequence>MQDSGWGVTLSLLGHAGAPGPKDRDGVGGEWGWGLLSLLGSEASEALGRRGTARSGSFPVGLPGPAVAGGLTHPPAWTVPQGVSSPQLLPGAVGQASPDQPRSGPSRPWLSPCFRAWWRWVQRRRAAAALVARGRRQLLHRGLWALRGALRLREAQLEAAWGRHTWALLAQSFRKWRNRTLQQKQGQPPVRAGPGPPRPGPGGGQDPSGRGPEVDPARSSSPARGGIGFSPGNFPRDPGSQREEAAAWPGPDGGDGGAQMLQALGHLAVFLLWCHQKKWDRQDRGAQRENPRVPPRTQGMGRPPEAWRSHAVDAPRTASPDTQPRRAWLGRCFGAWHRFTQRGAGFRERLAHRRAHTLRLCLQQWLRMRRLRASDGAKVTQLSLCRQKAGSATLCGAAPGVAPARGLGVVARVQAPAQEQGQGSLQEACRRLALQRALLLWRMRLSQRRRPEPVSPSLHPSRGRAPTWLPPESGVLGPGAQLHLPSGAWLRSASISDRALRQLQHILSGGHLTAWGLSASAPELLGSLPGGEPWLGSRPLRSSPQQAFRAPAPLETLGLSFRWASGQRRKGRCLRLWQVRARQSRGAARWCLRALQRRVLLGWSRWASAQGAQRELAVGWARGRCGRAALRWWRRRLAQRLEVEQRVRARGRALARGALQRWRTCWQRQQFLHGKYQRWVQVHCQGLRRSMFQRWRRAAARRRRPGAPPEQLLLHSHSLAWCAVVRDTGALPTTGAFRGGPGEARGAAWAVWQGARAAEAWARERRVARASVGRWRKRMQERWADRQLWRAQAQQAFAAWRTALGQRCRVRQLAEERATLCQAPHARESRLHRGSRARAARKLSARGLGAWAQAAVKGRIQRAAVTQFPQAGSRGLLWTHRALHLEPQAETQEALAGDPGVANEGCLPALPDTPAPRKQTPRLGTRRGPARSIGGRERTPATRARSKETDPGPGPGPPSSALGSVTLSPGGGDQPPARRALRGGRPAGPPAASGSQVLGDAAGRRLGARSGPGAWQRHGSAG</sequence>
<reference evidence="2" key="1">
    <citation type="submission" date="2025-08" db="UniProtKB">
        <authorList>
            <consortium name="Ensembl"/>
        </authorList>
    </citation>
    <scope>IDENTIFICATION</scope>
</reference>
<evidence type="ECO:0000256" key="1">
    <source>
        <dbReference type="SAM" id="MobiDB-lite"/>
    </source>
</evidence>
<dbReference type="Pfam" id="PF15736">
    <property type="entry name" value="DUF4684"/>
    <property type="match status" value="1"/>
</dbReference>
<organism evidence="2 3">
    <name type="scientific">Canis lupus dingo</name>
    <name type="common">dingo</name>
    <dbReference type="NCBI Taxonomy" id="286419"/>
    <lineage>
        <taxon>Eukaryota</taxon>
        <taxon>Metazoa</taxon>
        <taxon>Chordata</taxon>
        <taxon>Craniata</taxon>
        <taxon>Vertebrata</taxon>
        <taxon>Euteleostomi</taxon>
        <taxon>Mammalia</taxon>
        <taxon>Eutheria</taxon>
        <taxon>Laurasiatheria</taxon>
        <taxon>Carnivora</taxon>
        <taxon>Caniformia</taxon>
        <taxon>Canidae</taxon>
        <taxon>Canis</taxon>
    </lineage>
</organism>
<dbReference type="AlphaFoldDB" id="A0A8C0K3P5"/>
<proteinExistence type="predicted"/>
<feature type="region of interest" description="Disordered" evidence="1">
    <location>
        <begin position="180"/>
        <end position="259"/>
    </location>
</feature>
<evidence type="ECO:0000313" key="2">
    <source>
        <dbReference type="Ensembl" id="ENSCAFP00020010490.1"/>
    </source>
</evidence>
<keyword evidence="3" id="KW-1185">Reference proteome</keyword>